<sequence length="150" mass="17178">MKGKSKQIDAFHFGKLFIFTDGCFVKKTKAGDKFFFRTKSSYQSIKAIPDGTQFNCAKYQKTAAECDLREDPWSLELDMEVDEVLEFIGFRLPDLAQTMQRDRSPNLLYSDAIDPDYKKFLPPLILLIQSSMQHLAISAGPLEYPETMFA</sequence>
<name>V2W2I1_MONRO</name>
<proteinExistence type="predicted"/>
<organism evidence="1 2">
    <name type="scientific">Moniliophthora roreri (strain MCA 2997)</name>
    <name type="common">Cocoa frosty pod rot fungus</name>
    <name type="synonym">Crinipellis roreri</name>
    <dbReference type="NCBI Taxonomy" id="1381753"/>
    <lineage>
        <taxon>Eukaryota</taxon>
        <taxon>Fungi</taxon>
        <taxon>Dikarya</taxon>
        <taxon>Basidiomycota</taxon>
        <taxon>Agaricomycotina</taxon>
        <taxon>Agaricomycetes</taxon>
        <taxon>Agaricomycetidae</taxon>
        <taxon>Agaricales</taxon>
        <taxon>Marasmiineae</taxon>
        <taxon>Marasmiaceae</taxon>
        <taxon>Moniliophthora</taxon>
    </lineage>
</organism>
<evidence type="ECO:0000313" key="2">
    <source>
        <dbReference type="Proteomes" id="UP000017559"/>
    </source>
</evidence>
<comment type="caution">
    <text evidence="1">The sequence shown here is derived from an EMBL/GenBank/DDBJ whole genome shotgun (WGS) entry which is preliminary data.</text>
</comment>
<dbReference type="KEGG" id="mrr:Moror_16285"/>
<dbReference type="HOGENOM" id="CLU_1741033_0_0_1"/>
<dbReference type="Proteomes" id="UP000017559">
    <property type="component" value="Unassembled WGS sequence"/>
</dbReference>
<accession>V2W2I1</accession>
<dbReference type="OrthoDB" id="3102062at2759"/>
<keyword evidence="2" id="KW-1185">Reference proteome</keyword>
<evidence type="ECO:0000313" key="1">
    <source>
        <dbReference type="EMBL" id="ESK81023.1"/>
    </source>
</evidence>
<dbReference type="EMBL" id="AWSO01002759">
    <property type="protein sequence ID" value="ESK81023.1"/>
    <property type="molecule type" value="Genomic_DNA"/>
</dbReference>
<protein>
    <submittedName>
        <fullName evidence="1">Uncharacterized protein</fullName>
    </submittedName>
</protein>
<gene>
    <name evidence="1" type="ORF">Moror_16285</name>
</gene>
<dbReference type="AlphaFoldDB" id="V2W2I1"/>
<reference evidence="1 2" key="1">
    <citation type="journal article" date="2014" name="BMC Genomics">
        <title>Genome and secretome analysis of the hemibiotrophic fungal pathogen, Moniliophthora roreri, which causes frosty pod rot disease of cacao: mechanisms of the biotrophic and necrotrophic phases.</title>
        <authorList>
            <person name="Meinhardt L.W."/>
            <person name="Costa G.G.L."/>
            <person name="Thomazella D.P.T."/>
            <person name="Teixeira P.J.P.L."/>
            <person name="Carazzolle M.F."/>
            <person name="Schuster S.C."/>
            <person name="Carlson J.E."/>
            <person name="Guiltinan M.J."/>
            <person name="Mieczkowski P."/>
            <person name="Farmer A."/>
            <person name="Ramaraj T."/>
            <person name="Crozier J."/>
            <person name="Davis R.E."/>
            <person name="Shao J."/>
            <person name="Melnick R.L."/>
            <person name="Pereira G.A.G."/>
            <person name="Bailey B.A."/>
        </authorList>
    </citation>
    <scope>NUCLEOTIDE SEQUENCE [LARGE SCALE GENOMIC DNA]</scope>
    <source>
        <strain evidence="1 2">MCA 2997</strain>
    </source>
</reference>